<evidence type="ECO:0000256" key="16">
    <source>
        <dbReference type="ARBA" id="ARBA00047899"/>
    </source>
</evidence>
<evidence type="ECO:0000259" key="22">
    <source>
        <dbReference type="PROSITE" id="PS50011"/>
    </source>
</evidence>
<dbReference type="InterPro" id="IPR057097">
    <property type="entry name" value="LysM_RLK3/10"/>
</dbReference>
<dbReference type="GO" id="GO:0019199">
    <property type="term" value="F:transmembrane receptor protein kinase activity"/>
    <property type="evidence" value="ECO:0007669"/>
    <property type="project" value="InterPro"/>
</dbReference>
<evidence type="ECO:0000256" key="1">
    <source>
        <dbReference type="ARBA" id="ARBA00004162"/>
    </source>
</evidence>
<keyword evidence="12 20" id="KW-0472">Membrane</keyword>
<gene>
    <name evidence="23" type="ORF">LWI28_028577</name>
</gene>
<dbReference type="InterPro" id="IPR001245">
    <property type="entry name" value="Ser-Thr/Tyr_kinase_cat_dom"/>
</dbReference>
<keyword evidence="6 20" id="KW-0812">Transmembrane</keyword>
<evidence type="ECO:0000256" key="7">
    <source>
        <dbReference type="ARBA" id="ARBA00022729"/>
    </source>
</evidence>
<reference evidence="23 24" key="1">
    <citation type="journal article" date="2022" name="Plant J.">
        <title>Strategies of tolerance reflected in two North American maple genomes.</title>
        <authorList>
            <person name="McEvoy S.L."/>
            <person name="Sezen U.U."/>
            <person name="Trouern-Trend A."/>
            <person name="McMahon S.M."/>
            <person name="Schaberg P.G."/>
            <person name="Yang J."/>
            <person name="Wegrzyn J.L."/>
            <person name="Swenson N.G."/>
        </authorList>
    </citation>
    <scope>NUCLEOTIDE SEQUENCE [LARGE SCALE GENOMIC DNA]</scope>
    <source>
        <strain evidence="23">91603</strain>
    </source>
</reference>
<feature type="region of interest" description="Disordered" evidence="19">
    <location>
        <begin position="615"/>
        <end position="636"/>
    </location>
</feature>
<organism evidence="23 24">
    <name type="scientific">Acer negundo</name>
    <name type="common">Box elder</name>
    <dbReference type="NCBI Taxonomy" id="4023"/>
    <lineage>
        <taxon>Eukaryota</taxon>
        <taxon>Viridiplantae</taxon>
        <taxon>Streptophyta</taxon>
        <taxon>Embryophyta</taxon>
        <taxon>Tracheophyta</taxon>
        <taxon>Spermatophyta</taxon>
        <taxon>Magnoliopsida</taxon>
        <taxon>eudicotyledons</taxon>
        <taxon>Gunneridae</taxon>
        <taxon>Pentapetalae</taxon>
        <taxon>rosids</taxon>
        <taxon>malvids</taxon>
        <taxon>Sapindales</taxon>
        <taxon>Sapindaceae</taxon>
        <taxon>Hippocastanoideae</taxon>
        <taxon>Acereae</taxon>
        <taxon>Acer</taxon>
    </lineage>
</organism>
<evidence type="ECO:0000256" key="10">
    <source>
        <dbReference type="ARBA" id="ARBA00022840"/>
    </source>
</evidence>
<keyword evidence="14" id="KW-0675">Receptor</keyword>
<comment type="subcellular location">
    <subcellularLocation>
        <location evidence="1">Cell membrane</location>
        <topology evidence="1">Single-pass membrane protein</topology>
    </subcellularLocation>
</comment>
<dbReference type="Gene3D" id="1.10.510.10">
    <property type="entry name" value="Transferase(Phosphotransferase) domain 1"/>
    <property type="match status" value="1"/>
</dbReference>
<sequence>MMMIIIFSSKKPNIFFLAFQVVLLLLLLPILFLQAQAKCKTGCEVALASYYVWEGSNLTYISNIFGQEVSQILLYNPNHIPNQDSVQFDTRVNVPFSCDCLNGDFLGHTFTYLTQTGDTYERIAGTAFANLTTGDWLQRVNTFEPTQIPDNVSINVTVNCSCGDRQVSKEYGLFSTYPLRPGDNLSALANQSSVAAELLEKFNPGSNFSAGSGIVYVPAKGKSSGVIAGISLAGAAGALFLAIFVYVKYYKRKKVVEASFIPEATLDHHAPRAPDLGTVVKISESAALDGSSHGLTGITVDKSVEFSYEELAKATDDFSFANKIGQGGFGAVYYAELRGERAAIKKMDMQASKEFLAELKVLTHVHHLNLVRLIGYCVEGSLFLVYEFIENGNLSQHLRGTAGEPLPWLTRMQIALDSARGLEYIHEHTVPVYIHRDIKSPNILIDKNFRAKVADFGLTKLTEFGSTSLLTRLVGTFGYMPPEYAQYGDVSPKVDVYAFGVVLYELISAKEAVVRTNETVTESKGLVALFEDVLNQSDPNEELRKLVDPRLGDNFPLDSIRKMAQLARACTQENPQLRPSMRSIVVALMTLSSSNEDWDVGSFYENQALVNLMSGRRRRRRRSRTGTAKSFSSEESRKIKRRRVIF</sequence>
<dbReference type="Pfam" id="PF07714">
    <property type="entry name" value="PK_Tyr_Ser-Thr"/>
    <property type="match status" value="1"/>
</dbReference>
<keyword evidence="9" id="KW-0418">Kinase</keyword>
<dbReference type="GO" id="GO:0004674">
    <property type="term" value="F:protein serine/threonine kinase activity"/>
    <property type="evidence" value="ECO:0007669"/>
    <property type="project" value="UniProtKB-KW"/>
</dbReference>
<dbReference type="FunFam" id="3.30.200.20:FF:000468">
    <property type="entry name" value="LysM receptor kinase 2"/>
    <property type="match status" value="1"/>
</dbReference>
<dbReference type="AlphaFoldDB" id="A0AAD5JRU3"/>
<dbReference type="Proteomes" id="UP001064489">
    <property type="component" value="Chromosome 13"/>
</dbReference>
<dbReference type="Pfam" id="PF23577">
    <property type="entry name" value="LysM_RLK"/>
    <property type="match status" value="1"/>
</dbReference>
<evidence type="ECO:0000313" key="23">
    <source>
        <dbReference type="EMBL" id="KAI9199169.1"/>
    </source>
</evidence>
<feature type="signal peptide" evidence="21">
    <location>
        <begin position="1"/>
        <end position="37"/>
    </location>
</feature>
<evidence type="ECO:0000256" key="21">
    <source>
        <dbReference type="SAM" id="SignalP"/>
    </source>
</evidence>
<keyword evidence="24" id="KW-1185">Reference proteome</keyword>
<feature type="transmembrane region" description="Helical" evidence="20">
    <location>
        <begin position="226"/>
        <end position="247"/>
    </location>
</feature>
<evidence type="ECO:0000313" key="24">
    <source>
        <dbReference type="Proteomes" id="UP001064489"/>
    </source>
</evidence>
<dbReference type="PROSITE" id="PS00107">
    <property type="entry name" value="PROTEIN_KINASE_ATP"/>
    <property type="match status" value="1"/>
</dbReference>
<proteinExistence type="predicted"/>
<evidence type="ECO:0000256" key="13">
    <source>
        <dbReference type="ARBA" id="ARBA00023157"/>
    </source>
</evidence>
<dbReference type="InterPro" id="IPR017441">
    <property type="entry name" value="Protein_kinase_ATP_BS"/>
</dbReference>
<evidence type="ECO:0000256" key="15">
    <source>
        <dbReference type="ARBA" id="ARBA00023180"/>
    </source>
</evidence>
<evidence type="ECO:0000256" key="9">
    <source>
        <dbReference type="ARBA" id="ARBA00022777"/>
    </source>
</evidence>
<keyword evidence="13" id="KW-1015">Disulfide bond</keyword>
<keyword evidence="7 21" id="KW-0732">Signal</keyword>
<keyword evidence="4" id="KW-0723">Serine/threonine-protein kinase</keyword>
<dbReference type="InterPro" id="IPR011009">
    <property type="entry name" value="Kinase-like_dom_sf"/>
</dbReference>
<evidence type="ECO:0000256" key="19">
    <source>
        <dbReference type="SAM" id="MobiDB-lite"/>
    </source>
</evidence>
<dbReference type="SUPFAM" id="SSF56112">
    <property type="entry name" value="Protein kinase-like (PK-like)"/>
    <property type="match status" value="1"/>
</dbReference>
<keyword evidence="11 20" id="KW-1133">Transmembrane helix</keyword>
<keyword evidence="8 18" id="KW-0547">Nucleotide-binding</keyword>
<evidence type="ECO:0000256" key="11">
    <source>
        <dbReference type="ARBA" id="ARBA00022989"/>
    </source>
</evidence>
<keyword evidence="15" id="KW-0325">Glycoprotein</keyword>
<feature type="chain" id="PRO_5042021724" description="non-specific serine/threonine protein kinase" evidence="21">
    <location>
        <begin position="38"/>
        <end position="646"/>
    </location>
</feature>
<evidence type="ECO:0000256" key="6">
    <source>
        <dbReference type="ARBA" id="ARBA00022692"/>
    </source>
</evidence>
<dbReference type="FunFam" id="1.10.510.10:FF:000468">
    <property type="entry name" value="PTI1-like tyrosine-protein kinase 3"/>
    <property type="match status" value="1"/>
</dbReference>
<keyword evidence="5" id="KW-0808">Transferase</keyword>
<dbReference type="EC" id="2.7.11.1" evidence="2"/>
<dbReference type="GO" id="GO:0045087">
    <property type="term" value="P:innate immune response"/>
    <property type="evidence" value="ECO:0007669"/>
    <property type="project" value="InterPro"/>
</dbReference>
<protein>
    <recommendedName>
        <fullName evidence="2">non-specific serine/threonine protein kinase</fullName>
        <ecNumber evidence="2">2.7.11.1</ecNumber>
    </recommendedName>
</protein>
<comment type="caution">
    <text evidence="23">The sequence shown here is derived from an EMBL/GenBank/DDBJ whole genome shotgun (WGS) entry which is preliminary data.</text>
</comment>
<evidence type="ECO:0000256" key="8">
    <source>
        <dbReference type="ARBA" id="ARBA00022741"/>
    </source>
</evidence>
<evidence type="ECO:0000256" key="12">
    <source>
        <dbReference type="ARBA" id="ARBA00023136"/>
    </source>
</evidence>
<dbReference type="PROSITE" id="PS00108">
    <property type="entry name" value="PROTEIN_KINASE_ST"/>
    <property type="match status" value="1"/>
</dbReference>
<dbReference type="PANTHER" id="PTHR46204:SF2">
    <property type="entry name" value="CHITIN ELICITOR RECEPTOR KINASE 1"/>
    <property type="match status" value="1"/>
</dbReference>
<evidence type="ECO:0000256" key="17">
    <source>
        <dbReference type="ARBA" id="ARBA00048679"/>
    </source>
</evidence>
<evidence type="ECO:0000256" key="4">
    <source>
        <dbReference type="ARBA" id="ARBA00022527"/>
    </source>
</evidence>
<name>A0AAD5JRU3_ACENE</name>
<evidence type="ECO:0000256" key="20">
    <source>
        <dbReference type="SAM" id="Phobius"/>
    </source>
</evidence>
<evidence type="ECO:0000256" key="14">
    <source>
        <dbReference type="ARBA" id="ARBA00023170"/>
    </source>
</evidence>
<dbReference type="CDD" id="cd14066">
    <property type="entry name" value="STKc_IRAK"/>
    <property type="match status" value="1"/>
</dbReference>
<dbReference type="GO" id="GO:0005524">
    <property type="term" value="F:ATP binding"/>
    <property type="evidence" value="ECO:0007669"/>
    <property type="project" value="UniProtKB-UniRule"/>
</dbReference>
<feature type="compositionally biased region" description="Basic residues" evidence="19">
    <location>
        <begin position="615"/>
        <end position="624"/>
    </location>
</feature>
<dbReference type="PROSITE" id="PS50011">
    <property type="entry name" value="PROTEIN_KINASE_DOM"/>
    <property type="match status" value="1"/>
</dbReference>
<evidence type="ECO:0000256" key="2">
    <source>
        <dbReference type="ARBA" id="ARBA00012513"/>
    </source>
</evidence>
<dbReference type="Gene3D" id="3.30.200.20">
    <property type="entry name" value="Phosphorylase Kinase, domain 1"/>
    <property type="match status" value="1"/>
</dbReference>
<feature type="domain" description="Protein kinase" evidence="22">
    <location>
        <begin position="318"/>
        <end position="591"/>
    </location>
</feature>
<dbReference type="InterPro" id="IPR000719">
    <property type="entry name" value="Prot_kinase_dom"/>
</dbReference>
<dbReference type="SMART" id="SM00220">
    <property type="entry name" value="S_TKc"/>
    <property type="match status" value="1"/>
</dbReference>
<dbReference type="GO" id="GO:0005886">
    <property type="term" value="C:plasma membrane"/>
    <property type="evidence" value="ECO:0007669"/>
    <property type="project" value="UniProtKB-SubCell"/>
</dbReference>
<evidence type="ECO:0000256" key="5">
    <source>
        <dbReference type="ARBA" id="ARBA00022679"/>
    </source>
</evidence>
<keyword evidence="3" id="KW-1003">Cell membrane</keyword>
<dbReference type="GO" id="GO:0009617">
    <property type="term" value="P:response to bacterium"/>
    <property type="evidence" value="ECO:0007669"/>
    <property type="project" value="UniProtKB-ARBA"/>
</dbReference>
<dbReference type="InterPro" id="IPR008271">
    <property type="entry name" value="Ser/Thr_kinase_AS"/>
</dbReference>
<comment type="catalytic activity">
    <reaction evidence="17">
        <text>L-seryl-[protein] + ATP = O-phospho-L-seryl-[protein] + ADP + H(+)</text>
        <dbReference type="Rhea" id="RHEA:17989"/>
        <dbReference type="Rhea" id="RHEA-COMP:9863"/>
        <dbReference type="Rhea" id="RHEA-COMP:11604"/>
        <dbReference type="ChEBI" id="CHEBI:15378"/>
        <dbReference type="ChEBI" id="CHEBI:29999"/>
        <dbReference type="ChEBI" id="CHEBI:30616"/>
        <dbReference type="ChEBI" id="CHEBI:83421"/>
        <dbReference type="ChEBI" id="CHEBI:456216"/>
        <dbReference type="EC" id="2.7.11.1"/>
    </reaction>
</comment>
<accession>A0AAD5JRU3</accession>
<dbReference type="EMBL" id="JAJSOW010000002">
    <property type="protein sequence ID" value="KAI9199169.1"/>
    <property type="molecule type" value="Genomic_DNA"/>
</dbReference>
<evidence type="ECO:0000256" key="3">
    <source>
        <dbReference type="ARBA" id="ARBA00022475"/>
    </source>
</evidence>
<evidence type="ECO:0000256" key="18">
    <source>
        <dbReference type="PROSITE-ProRule" id="PRU10141"/>
    </source>
</evidence>
<dbReference type="PANTHER" id="PTHR46204">
    <property type="entry name" value="CHITIN ELICITOR RECEPTOR KINASE 1-RELATED"/>
    <property type="match status" value="1"/>
</dbReference>
<dbReference type="InterPro" id="IPR044812">
    <property type="entry name" value="CERK1/LYK3-like"/>
</dbReference>
<keyword evidence="10 18" id="KW-0067">ATP-binding</keyword>
<feature type="binding site" evidence="18">
    <location>
        <position position="346"/>
    </location>
    <ligand>
        <name>ATP</name>
        <dbReference type="ChEBI" id="CHEBI:30616"/>
    </ligand>
</feature>
<comment type="catalytic activity">
    <reaction evidence="16">
        <text>L-threonyl-[protein] + ATP = O-phospho-L-threonyl-[protein] + ADP + H(+)</text>
        <dbReference type="Rhea" id="RHEA:46608"/>
        <dbReference type="Rhea" id="RHEA-COMP:11060"/>
        <dbReference type="Rhea" id="RHEA-COMP:11605"/>
        <dbReference type="ChEBI" id="CHEBI:15378"/>
        <dbReference type="ChEBI" id="CHEBI:30013"/>
        <dbReference type="ChEBI" id="CHEBI:30616"/>
        <dbReference type="ChEBI" id="CHEBI:61977"/>
        <dbReference type="ChEBI" id="CHEBI:456216"/>
        <dbReference type="EC" id="2.7.11.1"/>
    </reaction>
</comment>